<dbReference type="GO" id="GO:0051879">
    <property type="term" value="F:Hsp90 protein binding"/>
    <property type="evidence" value="ECO:0007669"/>
    <property type="project" value="TreeGrafter"/>
</dbReference>
<feature type="domain" description="Telomere length regulation protein conserved" evidence="2">
    <location>
        <begin position="663"/>
        <end position="698"/>
    </location>
</feature>
<name>A0A9P6KDI5_9FUNG</name>
<sequence>MSDPRGDHDKAALSVYLSDLHNLIRGPSPTLANAIRVLSEPLHFLGLVSPPPPQHNATATSTTARYPIWNGPVQPTRELRRYFVQQLLPSHLDFILDSITVDWLSALPSSAAQAALFDVYFVPRITAAVGSHSIHDKDLLPKDDGCSDQCMGITVVALQTLVGRLTRKAFEQNHSFLNQTILRLLRKHLEHYTLLDYHVYIATYWSTGPDRHGESGSKMHGKLKEAGQATTKELALEVEDTFWDSFLSKLFSVPTRVSNAMGSRFEAGRGPSLEQDVACFHEKVFLERLAGQLKTCFEVMAMTKTDREKVLRVKHMELCQEVDGHQHRALTFLQQEGRAVQAFGGVLDKFLKLGYSIKELMLTMWSLPDSVTSAGCRRALTLQSASRSARLFLFALVDHLQQHHVEFKQGSQPQTQEQEKQQLLAIHQGAKLLVALGYGVGGENNEWMEQILFQGKVYSLCILRMLLCVQSAWPDPVQATKDISYQILLMLGYFDSRILSSMDLIPVFGAGMNNWLDLENTRRKTISLVVAEEFTKAMAAGETSADFELDPSDPEICLARSLVELKDGTRPYQPLEIPSKDGADNEEQLFEVSHAEIEDEDEDEDPDEIIGGFTRARIDSGDETEDTDSDEDSDEDLKPYSMEYESDPDEEIGAVKKPMVPQPLYLRDLNTYLKANEDRDKFEIGLGKAADLIRRKAASLELG</sequence>
<dbReference type="GO" id="GO:0005829">
    <property type="term" value="C:cytosol"/>
    <property type="evidence" value="ECO:0007669"/>
    <property type="project" value="TreeGrafter"/>
</dbReference>
<dbReference type="InterPro" id="IPR051970">
    <property type="entry name" value="TEL2_Regulation"/>
</dbReference>
<evidence type="ECO:0000313" key="4">
    <source>
        <dbReference type="Proteomes" id="UP000780801"/>
    </source>
</evidence>
<gene>
    <name evidence="3" type="ORF">BGW38_001459</name>
</gene>
<feature type="compositionally biased region" description="Acidic residues" evidence="1">
    <location>
        <begin position="621"/>
        <end position="635"/>
    </location>
</feature>
<dbReference type="OrthoDB" id="10258062at2759"/>
<evidence type="ECO:0000256" key="1">
    <source>
        <dbReference type="SAM" id="MobiDB-lite"/>
    </source>
</evidence>
<feature type="region of interest" description="Disordered" evidence="1">
    <location>
        <begin position="613"/>
        <end position="653"/>
    </location>
</feature>
<dbReference type="PANTHER" id="PTHR15830:SF10">
    <property type="entry name" value="TELOMERE LENGTH REGULATION PROTEIN TEL2 HOMOLOG"/>
    <property type="match status" value="1"/>
</dbReference>
<dbReference type="GO" id="GO:0051083">
    <property type="term" value="P:'de novo' cotranslational protein folding"/>
    <property type="evidence" value="ECO:0007669"/>
    <property type="project" value="TreeGrafter"/>
</dbReference>
<dbReference type="AlphaFoldDB" id="A0A9P6KDI5"/>
<reference evidence="3" key="1">
    <citation type="journal article" date="2020" name="Fungal Divers.">
        <title>Resolving the Mortierellaceae phylogeny through synthesis of multi-gene phylogenetics and phylogenomics.</title>
        <authorList>
            <person name="Vandepol N."/>
            <person name="Liber J."/>
            <person name="Desiro A."/>
            <person name="Na H."/>
            <person name="Kennedy M."/>
            <person name="Barry K."/>
            <person name="Grigoriev I.V."/>
            <person name="Miller A.N."/>
            <person name="O'Donnell K."/>
            <person name="Stajich J.E."/>
            <person name="Bonito G."/>
        </authorList>
    </citation>
    <scope>NUCLEOTIDE SEQUENCE</scope>
    <source>
        <strain evidence="3">KOD1015</strain>
    </source>
</reference>
<dbReference type="Pfam" id="PF10193">
    <property type="entry name" value="Telomere_reg-2"/>
    <property type="match status" value="1"/>
</dbReference>
<comment type="caution">
    <text evidence="3">The sequence shown here is derived from an EMBL/GenBank/DDBJ whole genome shotgun (WGS) entry which is preliminary data.</text>
</comment>
<dbReference type="PANTHER" id="PTHR15830">
    <property type="entry name" value="TELOMERE LENGTH REGULATION PROTEIN TEL2 FAMILY MEMBER"/>
    <property type="match status" value="1"/>
</dbReference>
<dbReference type="GO" id="GO:0042162">
    <property type="term" value="F:telomeric DNA binding"/>
    <property type="evidence" value="ECO:0007669"/>
    <property type="project" value="TreeGrafter"/>
</dbReference>
<organism evidence="3 4">
    <name type="scientific">Lunasporangiospora selenospora</name>
    <dbReference type="NCBI Taxonomy" id="979761"/>
    <lineage>
        <taxon>Eukaryota</taxon>
        <taxon>Fungi</taxon>
        <taxon>Fungi incertae sedis</taxon>
        <taxon>Mucoromycota</taxon>
        <taxon>Mortierellomycotina</taxon>
        <taxon>Mortierellomycetes</taxon>
        <taxon>Mortierellales</taxon>
        <taxon>Mortierellaceae</taxon>
        <taxon>Lunasporangiospora</taxon>
    </lineage>
</organism>
<dbReference type="Proteomes" id="UP000780801">
    <property type="component" value="Unassembled WGS sequence"/>
</dbReference>
<keyword evidence="4" id="KW-1185">Reference proteome</keyword>
<dbReference type="EMBL" id="JAABOA010001460">
    <property type="protein sequence ID" value="KAF9581499.1"/>
    <property type="molecule type" value="Genomic_DNA"/>
</dbReference>
<dbReference type="InterPro" id="IPR019337">
    <property type="entry name" value="Telomere_length_regulation_dom"/>
</dbReference>
<accession>A0A9P6KDI5</accession>
<proteinExistence type="predicted"/>
<evidence type="ECO:0000313" key="3">
    <source>
        <dbReference type="EMBL" id="KAF9581499.1"/>
    </source>
</evidence>
<protein>
    <recommendedName>
        <fullName evidence="2">Telomere length regulation protein conserved domain-containing protein</fullName>
    </recommendedName>
</protein>
<evidence type="ECO:0000259" key="2">
    <source>
        <dbReference type="Pfam" id="PF10193"/>
    </source>
</evidence>